<dbReference type="SUPFAM" id="SSF55347">
    <property type="entry name" value="Glyceraldehyde-3-phosphate dehydrogenase-like, C-terminal domain"/>
    <property type="match status" value="1"/>
</dbReference>
<dbReference type="InterPro" id="IPR036169">
    <property type="entry name" value="DXPR_C_sf"/>
</dbReference>
<keyword evidence="6 9" id="KW-0464">Manganese</keyword>
<keyword evidence="4 9" id="KW-0521">NADP</keyword>
<evidence type="ECO:0000256" key="5">
    <source>
        <dbReference type="ARBA" id="ARBA00023002"/>
    </source>
</evidence>
<feature type="binding site" evidence="9">
    <location>
        <position position="215"/>
    </location>
    <ligand>
        <name>1-deoxy-D-xylulose 5-phosphate</name>
        <dbReference type="ChEBI" id="CHEBI:57792"/>
    </ligand>
</feature>
<evidence type="ECO:0000256" key="8">
    <source>
        <dbReference type="ARBA" id="ARBA00048543"/>
    </source>
</evidence>
<dbReference type="SUPFAM" id="SSF69055">
    <property type="entry name" value="1-deoxy-D-xylulose-5-phosphate reductoisomerase, C-terminal domain"/>
    <property type="match status" value="1"/>
</dbReference>
<dbReference type="GO" id="GO:0070402">
    <property type="term" value="F:NADPH binding"/>
    <property type="evidence" value="ECO:0007669"/>
    <property type="project" value="InterPro"/>
</dbReference>
<evidence type="ECO:0000256" key="7">
    <source>
        <dbReference type="ARBA" id="ARBA00023229"/>
    </source>
</evidence>
<feature type="binding site" evidence="9">
    <location>
        <position position="150"/>
    </location>
    <ligand>
        <name>1-deoxy-D-xylulose 5-phosphate</name>
        <dbReference type="ChEBI" id="CHEBI:57792"/>
    </ligand>
</feature>
<keyword evidence="5 9" id="KW-0560">Oxidoreductase</keyword>
<name>A0A1C0AA38_9FIRM</name>
<feature type="binding site" evidence="9">
    <location>
        <position position="219"/>
    </location>
    <ligand>
        <name>1-deoxy-D-xylulose 5-phosphate</name>
        <dbReference type="ChEBI" id="CHEBI:57792"/>
    </ligand>
</feature>
<protein>
    <recommendedName>
        <fullName evidence="9">1-deoxy-D-xylulose 5-phosphate reductoisomerase</fullName>
        <shortName evidence="9">DXP reductoisomerase</shortName>
        <ecNumber evidence="9">1.1.1.267</ecNumber>
    </recommendedName>
    <alternativeName>
        <fullName evidence="9">1-deoxyxylulose-5-phosphate reductoisomerase</fullName>
    </alternativeName>
    <alternativeName>
        <fullName evidence="9">2-C-methyl-D-erythritol 4-phosphate synthase</fullName>
    </alternativeName>
</protein>
<dbReference type="Pfam" id="PF02670">
    <property type="entry name" value="DXP_reductoisom"/>
    <property type="match status" value="1"/>
</dbReference>
<dbReference type="EC" id="1.1.1.267" evidence="9"/>
<dbReference type="NCBIfam" id="TIGR00243">
    <property type="entry name" value="Dxr"/>
    <property type="match status" value="1"/>
</dbReference>
<dbReference type="PANTHER" id="PTHR30525:SF0">
    <property type="entry name" value="1-DEOXY-D-XYLULOSE 5-PHOSPHATE REDUCTOISOMERASE, CHLOROPLASTIC"/>
    <property type="match status" value="1"/>
</dbReference>
<dbReference type="RefSeq" id="WP_068716693.1">
    <property type="nucleotide sequence ID" value="NZ_LWDV01000008.1"/>
</dbReference>
<feature type="binding site" evidence="9">
    <location>
        <position position="216"/>
    </location>
    <ligand>
        <name>1-deoxy-D-xylulose 5-phosphate</name>
        <dbReference type="ChEBI" id="CHEBI:57792"/>
    </ligand>
</feature>
<dbReference type="AlphaFoldDB" id="A0A1C0AA38"/>
<keyword evidence="14" id="KW-1185">Reference proteome</keyword>
<dbReference type="InterPro" id="IPR026877">
    <property type="entry name" value="DXPR_C"/>
</dbReference>
<organism evidence="13 14">
    <name type="scientific">Orenia metallireducens</name>
    <dbReference type="NCBI Taxonomy" id="1413210"/>
    <lineage>
        <taxon>Bacteria</taxon>
        <taxon>Bacillati</taxon>
        <taxon>Bacillota</taxon>
        <taxon>Clostridia</taxon>
        <taxon>Halanaerobiales</taxon>
        <taxon>Halobacteroidaceae</taxon>
        <taxon>Orenia</taxon>
    </lineage>
</organism>
<dbReference type="InterPro" id="IPR013644">
    <property type="entry name" value="DXP_reductoisomerase_C"/>
</dbReference>
<evidence type="ECO:0000256" key="3">
    <source>
        <dbReference type="ARBA" id="ARBA00022723"/>
    </source>
</evidence>
<comment type="cofactor">
    <cofactor evidence="9">
        <name>Mg(2+)</name>
        <dbReference type="ChEBI" id="CHEBI:18420"/>
    </cofactor>
    <cofactor evidence="9">
        <name>Mn(2+)</name>
        <dbReference type="ChEBI" id="CHEBI:29035"/>
    </cofactor>
</comment>
<feature type="domain" description="DXP reductoisomerase C-terminal" evidence="12">
    <location>
        <begin position="259"/>
        <end position="374"/>
    </location>
</feature>
<feature type="binding site" evidence="9">
    <location>
        <position position="203"/>
    </location>
    <ligand>
        <name>NADPH</name>
        <dbReference type="ChEBI" id="CHEBI:57783"/>
    </ligand>
</feature>
<evidence type="ECO:0000259" key="12">
    <source>
        <dbReference type="Pfam" id="PF13288"/>
    </source>
</evidence>
<keyword evidence="7 9" id="KW-0414">Isoprene biosynthesis</keyword>
<feature type="binding site" evidence="9">
    <location>
        <position position="174"/>
    </location>
    <ligand>
        <name>1-deoxy-D-xylulose 5-phosphate</name>
        <dbReference type="ChEBI" id="CHEBI:57792"/>
    </ligand>
</feature>
<dbReference type="Pfam" id="PF13288">
    <property type="entry name" value="DXPR_C"/>
    <property type="match status" value="1"/>
</dbReference>
<feature type="binding site" evidence="9">
    <location>
        <position position="148"/>
    </location>
    <ligand>
        <name>Mn(2+)</name>
        <dbReference type="ChEBI" id="CHEBI:29035"/>
    </ligand>
</feature>
<evidence type="ECO:0000256" key="1">
    <source>
        <dbReference type="ARBA" id="ARBA00005094"/>
    </source>
</evidence>
<dbReference type="GO" id="GO:0030604">
    <property type="term" value="F:1-deoxy-D-xylulose-5-phosphate reductoisomerase activity"/>
    <property type="evidence" value="ECO:0007669"/>
    <property type="project" value="UniProtKB-UniRule"/>
</dbReference>
<dbReference type="Pfam" id="PF08436">
    <property type="entry name" value="DXP_redisom_C"/>
    <property type="match status" value="1"/>
</dbReference>
<feature type="binding site" evidence="9">
    <location>
        <position position="210"/>
    </location>
    <ligand>
        <name>1-deoxy-D-xylulose 5-phosphate</name>
        <dbReference type="ChEBI" id="CHEBI:57792"/>
    </ligand>
</feature>
<dbReference type="NCBIfam" id="NF009114">
    <property type="entry name" value="PRK12464.1"/>
    <property type="match status" value="1"/>
</dbReference>
<dbReference type="PIRSF" id="PIRSF006205">
    <property type="entry name" value="Dxp_reductismrs"/>
    <property type="match status" value="1"/>
</dbReference>
<dbReference type="Gene3D" id="1.10.1740.10">
    <property type="match status" value="1"/>
</dbReference>
<dbReference type="GO" id="GO:0016853">
    <property type="term" value="F:isomerase activity"/>
    <property type="evidence" value="ECO:0007669"/>
    <property type="project" value="UniProtKB-KW"/>
</dbReference>
<evidence type="ECO:0000256" key="6">
    <source>
        <dbReference type="ARBA" id="ARBA00023211"/>
    </source>
</evidence>
<reference evidence="13 14" key="2">
    <citation type="submission" date="2016-08" db="EMBL/GenBank/DDBJ databases">
        <title>Orenia metallireducens sp. nov. strain Z6, a Novel Metal-reducing Firmicute from the Deep Subsurface.</title>
        <authorList>
            <person name="Maxim B.I."/>
            <person name="Kenneth K."/>
            <person name="Flynn T.M."/>
            <person name="Oloughlin E.J."/>
            <person name="Locke R.A."/>
            <person name="Weber J.R."/>
            <person name="Egan S.M."/>
            <person name="Mackie R.I."/>
            <person name="Cann I.K."/>
        </authorList>
    </citation>
    <scope>NUCLEOTIDE SEQUENCE [LARGE SCALE GENOMIC DNA]</scope>
    <source>
        <strain evidence="13 14">Z6</strain>
    </source>
</reference>
<dbReference type="UniPathway" id="UPA00056">
    <property type="reaction ID" value="UER00092"/>
</dbReference>
<dbReference type="InterPro" id="IPR003821">
    <property type="entry name" value="DXP_reductoisomerase"/>
</dbReference>
<comment type="caution">
    <text evidence="9">Lacks conserved residue(s) required for the propagation of feature annotation.</text>
</comment>
<feature type="binding site" evidence="9">
    <location>
        <position position="219"/>
    </location>
    <ligand>
        <name>Mn(2+)</name>
        <dbReference type="ChEBI" id="CHEBI:29035"/>
    </ligand>
</feature>
<dbReference type="EMBL" id="LWDV01000008">
    <property type="protein sequence ID" value="OCL27123.1"/>
    <property type="molecule type" value="Genomic_DNA"/>
</dbReference>
<feature type="domain" description="1-deoxy-D-xylulose 5-phosphate reductoisomerase N-terminal" evidence="10">
    <location>
        <begin position="4"/>
        <end position="130"/>
    </location>
</feature>
<dbReference type="FunFam" id="3.40.50.720:FF:000045">
    <property type="entry name" value="1-deoxy-D-xylulose 5-phosphate reductoisomerase"/>
    <property type="match status" value="1"/>
</dbReference>
<feature type="binding site" evidence="9">
    <location>
        <position position="149"/>
    </location>
    <ligand>
        <name>1-deoxy-D-xylulose 5-phosphate</name>
        <dbReference type="ChEBI" id="CHEBI:57792"/>
    </ligand>
</feature>
<gene>
    <name evidence="9" type="primary">dxr</name>
    <name evidence="13" type="ORF">U472_06480</name>
</gene>
<evidence type="ECO:0000259" key="10">
    <source>
        <dbReference type="Pfam" id="PF02670"/>
    </source>
</evidence>
<feature type="binding site" evidence="9">
    <location>
        <position position="150"/>
    </location>
    <ligand>
        <name>Mn(2+)</name>
        <dbReference type="ChEBI" id="CHEBI:29035"/>
    </ligand>
</feature>
<dbReference type="InterPro" id="IPR013512">
    <property type="entry name" value="DXP_reductoisomerase_N"/>
</dbReference>
<proteinExistence type="inferred from homology"/>
<dbReference type="GO" id="GO:0051484">
    <property type="term" value="P:isopentenyl diphosphate biosynthetic process, methylerythritol 4-phosphate pathway involved in terpenoid biosynthetic process"/>
    <property type="evidence" value="ECO:0007669"/>
    <property type="project" value="UniProtKB-ARBA"/>
</dbReference>
<feature type="binding site" evidence="9">
    <location>
        <position position="123"/>
    </location>
    <ligand>
        <name>1-deoxy-D-xylulose 5-phosphate</name>
        <dbReference type="ChEBI" id="CHEBI:57792"/>
    </ligand>
</feature>
<feature type="binding site" evidence="9">
    <location>
        <position position="197"/>
    </location>
    <ligand>
        <name>1-deoxy-D-xylulose 5-phosphate</name>
        <dbReference type="ChEBI" id="CHEBI:57792"/>
    </ligand>
</feature>
<evidence type="ECO:0000259" key="11">
    <source>
        <dbReference type="Pfam" id="PF08436"/>
    </source>
</evidence>
<feature type="binding site" evidence="9">
    <location>
        <position position="11"/>
    </location>
    <ligand>
        <name>NADPH</name>
        <dbReference type="ChEBI" id="CHEBI:57783"/>
    </ligand>
</feature>
<comment type="function">
    <text evidence="9">Catalyzes the NADPH-dependent rearrangement and reduction of 1-deoxy-D-xylulose-5-phosphate (DXP) to 2-C-methyl-D-erythritol 4-phosphate (MEP).</text>
</comment>
<keyword evidence="9" id="KW-0460">Magnesium</keyword>
<evidence type="ECO:0000313" key="13">
    <source>
        <dbReference type="EMBL" id="OCL27123.1"/>
    </source>
</evidence>
<dbReference type="OrthoDB" id="9806546at2"/>
<evidence type="ECO:0000256" key="2">
    <source>
        <dbReference type="ARBA" id="ARBA00006825"/>
    </source>
</evidence>
<feature type="binding site" evidence="9">
    <location>
        <position position="13"/>
    </location>
    <ligand>
        <name>NADPH</name>
        <dbReference type="ChEBI" id="CHEBI:57783"/>
    </ligand>
</feature>
<evidence type="ECO:0000256" key="9">
    <source>
        <dbReference type="HAMAP-Rule" id="MF_00183"/>
    </source>
</evidence>
<evidence type="ECO:0000256" key="4">
    <source>
        <dbReference type="ARBA" id="ARBA00022857"/>
    </source>
</evidence>
<comment type="similarity">
    <text evidence="2 9">Belongs to the DXR family.</text>
</comment>
<reference evidence="14" key="1">
    <citation type="submission" date="2016-07" db="EMBL/GenBank/DDBJ databases">
        <authorList>
            <person name="Florea S."/>
            <person name="Webb J.S."/>
            <person name="Jaromczyk J."/>
            <person name="Schardl C.L."/>
        </authorList>
    </citation>
    <scope>NUCLEOTIDE SEQUENCE [LARGE SCALE GENOMIC DNA]</scope>
    <source>
        <strain evidence="14">Z6</strain>
    </source>
</reference>
<dbReference type="Proteomes" id="UP000093514">
    <property type="component" value="Unassembled WGS sequence"/>
</dbReference>
<feature type="domain" description="1-deoxy-D-xylulose 5-phosphate reductoisomerase C-terminal" evidence="11">
    <location>
        <begin position="144"/>
        <end position="227"/>
    </location>
</feature>
<feature type="binding site" evidence="9">
    <location>
        <position position="124"/>
    </location>
    <ligand>
        <name>NADPH</name>
        <dbReference type="ChEBI" id="CHEBI:57783"/>
    </ligand>
</feature>
<dbReference type="GO" id="GO:0030145">
    <property type="term" value="F:manganese ion binding"/>
    <property type="evidence" value="ECO:0007669"/>
    <property type="project" value="TreeGrafter"/>
</dbReference>
<dbReference type="InterPro" id="IPR036291">
    <property type="entry name" value="NAD(P)-bd_dom_sf"/>
</dbReference>
<keyword evidence="13" id="KW-0413">Isomerase</keyword>
<evidence type="ECO:0000313" key="14">
    <source>
        <dbReference type="Proteomes" id="UP000093514"/>
    </source>
</evidence>
<comment type="caution">
    <text evidence="13">The sequence shown here is derived from an EMBL/GenBank/DDBJ whole genome shotgun (WGS) entry which is preliminary data.</text>
</comment>
<feature type="binding site" evidence="9">
    <location>
        <position position="122"/>
    </location>
    <ligand>
        <name>NADPH</name>
        <dbReference type="ChEBI" id="CHEBI:57783"/>
    </ligand>
</feature>
<dbReference type="PANTHER" id="PTHR30525">
    <property type="entry name" value="1-DEOXY-D-XYLULOSE 5-PHOSPHATE REDUCTOISOMERASE"/>
    <property type="match status" value="1"/>
</dbReference>
<dbReference type="Gene3D" id="3.40.50.720">
    <property type="entry name" value="NAD(P)-binding Rossmann-like Domain"/>
    <property type="match status" value="1"/>
</dbReference>
<feature type="binding site" evidence="9">
    <location>
        <position position="10"/>
    </location>
    <ligand>
        <name>NADPH</name>
        <dbReference type="ChEBI" id="CHEBI:57783"/>
    </ligand>
</feature>
<accession>A0A1C0AA38</accession>
<feature type="binding site" evidence="9">
    <location>
        <position position="12"/>
    </location>
    <ligand>
        <name>NADPH</name>
        <dbReference type="ChEBI" id="CHEBI:57783"/>
    </ligand>
</feature>
<sequence>MKKITILGSTGSIGQQTLEVVEELHGQFEVLALTANSSIELLAEQINKFKPKYAVLMNDSLVNELKYKLSYNETQILTGLEGLIKVATLNEIDLLVNAVVGAIGVKPTLAAIRAGKDIALANKETLVTAGAIVMREAKDNDVKILPIDSEHNAIFQALQGEDRKAVKKIILTASGGPFRTIAADKLAEVTVAEALNHPNWNMGGKITIDSATLMNKGLEVIEAKWLFDLDYEQIDVVVHPQSIIHSLVEYKDHSILAELGLPDMKVPIQYALTYPSRNTNNLESLNLAKVGALTFEEPRKDLFPCLEYAYEAGRRGGTMPAVLNAANEIAVSKFLEGKIKFIDIPKLIKKVMSAHTVVDNPTLDQIIEADTWARLEAQKEGEKVC</sequence>
<keyword evidence="3 9" id="KW-0479">Metal-binding</keyword>
<dbReference type="HAMAP" id="MF_00183">
    <property type="entry name" value="DXP_reductoisom"/>
    <property type="match status" value="1"/>
</dbReference>
<dbReference type="SUPFAM" id="SSF51735">
    <property type="entry name" value="NAD(P)-binding Rossmann-fold domains"/>
    <property type="match status" value="1"/>
</dbReference>
<comment type="catalytic activity">
    <reaction evidence="8">
        <text>2-C-methyl-D-erythritol 4-phosphate + NADP(+) = 1-deoxy-D-xylulose 5-phosphate + NADPH + H(+)</text>
        <dbReference type="Rhea" id="RHEA:13717"/>
        <dbReference type="ChEBI" id="CHEBI:15378"/>
        <dbReference type="ChEBI" id="CHEBI:57783"/>
        <dbReference type="ChEBI" id="CHEBI:57792"/>
        <dbReference type="ChEBI" id="CHEBI:58262"/>
        <dbReference type="ChEBI" id="CHEBI:58349"/>
        <dbReference type="EC" id="1.1.1.267"/>
    </reaction>
    <physiologicalReaction direction="right-to-left" evidence="8">
        <dbReference type="Rhea" id="RHEA:13719"/>
    </physiologicalReaction>
</comment>
<comment type="pathway">
    <text evidence="1 9">Isoprenoid biosynthesis; isopentenyl diphosphate biosynthesis via DXP pathway; isopentenyl diphosphate from 1-deoxy-D-xylulose 5-phosphate: step 1/6.</text>
</comment>